<evidence type="ECO:0000256" key="2">
    <source>
        <dbReference type="ARBA" id="ARBA00022723"/>
    </source>
</evidence>
<dbReference type="SMART" id="SM01131">
    <property type="entry name" value="DHHA2"/>
    <property type="match status" value="1"/>
</dbReference>
<dbReference type="Pfam" id="PF01368">
    <property type="entry name" value="DHH"/>
    <property type="match status" value="1"/>
</dbReference>
<name>A0A161X1B6_COLIC</name>
<dbReference type="Proteomes" id="UP000076584">
    <property type="component" value="Unassembled WGS sequence"/>
</dbReference>
<accession>A0A161X1B6</accession>
<evidence type="ECO:0000259" key="6">
    <source>
        <dbReference type="SMART" id="SM01131"/>
    </source>
</evidence>
<feature type="domain" description="DHHA2" evidence="6">
    <location>
        <begin position="297"/>
        <end position="458"/>
    </location>
</feature>
<keyword evidence="3" id="KW-0378">Hydrolase</keyword>
<dbReference type="EMBL" id="LFIW01000229">
    <property type="protein sequence ID" value="KZL87416.1"/>
    <property type="molecule type" value="Genomic_DNA"/>
</dbReference>
<feature type="region of interest" description="Disordered" evidence="5">
    <location>
        <begin position="1"/>
        <end position="22"/>
    </location>
</feature>
<feature type="non-terminal residue" evidence="7">
    <location>
        <position position="1"/>
    </location>
</feature>
<dbReference type="GO" id="GO:0005737">
    <property type="term" value="C:cytoplasm"/>
    <property type="evidence" value="ECO:0007669"/>
    <property type="project" value="InterPro"/>
</dbReference>
<dbReference type="InterPro" id="IPR004097">
    <property type="entry name" value="DHHA2"/>
</dbReference>
<dbReference type="GO" id="GO:0004309">
    <property type="term" value="F:exopolyphosphatase activity"/>
    <property type="evidence" value="ECO:0007669"/>
    <property type="project" value="TreeGrafter"/>
</dbReference>
<keyword evidence="4" id="KW-0464">Manganese</keyword>
<reference evidence="7 8" key="1">
    <citation type="submission" date="2015-06" db="EMBL/GenBank/DDBJ databases">
        <title>Survival trade-offs in plant roots during colonization by closely related pathogenic and mutualistic fungi.</title>
        <authorList>
            <person name="Hacquard S."/>
            <person name="Kracher B."/>
            <person name="Hiruma K."/>
            <person name="Weinman A."/>
            <person name="Muench P."/>
            <person name="Garrido Oter R."/>
            <person name="Ver Loren van Themaat E."/>
            <person name="Dallerey J.-F."/>
            <person name="Damm U."/>
            <person name="Henrissat B."/>
            <person name="Lespinet O."/>
            <person name="Thon M."/>
            <person name="Kemen E."/>
            <person name="McHardy A.C."/>
            <person name="Schulze-Lefert P."/>
            <person name="O'Connell R.J."/>
        </authorList>
    </citation>
    <scope>NUCLEOTIDE SEQUENCE [LARGE SCALE GENOMIC DNA]</scope>
    <source>
        <strain evidence="7 8">MAFF 238704</strain>
    </source>
</reference>
<dbReference type="Gene3D" id="3.10.310.20">
    <property type="entry name" value="DHHA2 domain"/>
    <property type="match status" value="1"/>
</dbReference>
<gene>
    <name evidence="7" type="ORF">CI238_03953</name>
</gene>
<dbReference type="InterPro" id="IPR038763">
    <property type="entry name" value="DHH_sf"/>
</dbReference>
<evidence type="ECO:0000313" key="7">
    <source>
        <dbReference type="EMBL" id="KZL87416.1"/>
    </source>
</evidence>
<protein>
    <submittedName>
        <fullName evidence="7">Dhh phosphoesterase protein</fullName>
    </submittedName>
</protein>
<evidence type="ECO:0000256" key="4">
    <source>
        <dbReference type="ARBA" id="ARBA00023211"/>
    </source>
</evidence>
<dbReference type="PANTHER" id="PTHR12112:SF39">
    <property type="entry name" value="EG:152A3.5 PROTEIN (FBGN0003116_PN PROTEIN)"/>
    <property type="match status" value="1"/>
</dbReference>
<proteinExistence type="predicted"/>
<dbReference type="AlphaFoldDB" id="A0A161X1B6"/>
<dbReference type="PANTHER" id="PTHR12112">
    <property type="entry name" value="BNIP - RELATED"/>
    <property type="match status" value="1"/>
</dbReference>
<evidence type="ECO:0000313" key="8">
    <source>
        <dbReference type="Proteomes" id="UP000076584"/>
    </source>
</evidence>
<dbReference type="STRING" id="1573173.A0A161X1B6"/>
<keyword evidence="8" id="KW-1185">Reference proteome</keyword>
<dbReference type="InterPro" id="IPR001667">
    <property type="entry name" value="DDH_dom"/>
</dbReference>
<organism evidence="7 8">
    <name type="scientific">Colletotrichum incanum</name>
    <name type="common">Soybean anthracnose fungus</name>
    <dbReference type="NCBI Taxonomy" id="1573173"/>
    <lineage>
        <taxon>Eukaryota</taxon>
        <taxon>Fungi</taxon>
        <taxon>Dikarya</taxon>
        <taxon>Ascomycota</taxon>
        <taxon>Pezizomycotina</taxon>
        <taxon>Sordariomycetes</taxon>
        <taxon>Hypocreomycetidae</taxon>
        <taxon>Glomerellales</taxon>
        <taxon>Glomerellaceae</taxon>
        <taxon>Colletotrichum</taxon>
        <taxon>Colletotrichum spaethianum species complex</taxon>
    </lineage>
</organism>
<evidence type="ECO:0000256" key="5">
    <source>
        <dbReference type="SAM" id="MobiDB-lite"/>
    </source>
</evidence>
<sequence length="464" mass="51319">LDRSPESPCLLQPSTSSQPVALPAQSCEEPRFNTQVSAATCMRFHVHSIYRRSKRFDRIPSAPMPPRVSLGAFLANARSALTAPAPQRASPLTLVVGNESADLDSLCSAVVYAYLRTHAPPHTLHIPISNLPRDDLKLRPEMTAALAHAQLKPSDLLTLDELPTDLTAKDTRWVLVDHNALTGELATKYGGRVVGCVDHHADEDKVPRDTGDEPRVVEKCGSCSSLVVEYCRPAWEALAKAGGGGDVDAHLAKLSLAAVLIDTTNLKSKDKTTDKDVSAVSFLEQFTAAPYARDAFFDEISAVKEDISSLGFRDVFRKDYKQWEDQSGGRWKGRQVMGVSAIVQNLDYLLDKAGGDDKVLMGEFRKWAEERKLDIGVIMTTAHPDGKFERELLLWAFNEDAVESCKQFYEGYKEELGLEQWREGRLDEVGKGEWRTAWSQKNLSGSRKQVAPMLREAIKGGARL</sequence>
<evidence type="ECO:0000256" key="3">
    <source>
        <dbReference type="ARBA" id="ARBA00022801"/>
    </source>
</evidence>
<dbReference type="Pfam" id="PF02833">
    <property type="entry name" value="DHHA2"/>
    <property type="match status" value="1"/>
</dbReference>
<dbReference type="Gene3D" id="3.90.1640.10">
    <property type="entry name" value="inorganic pyrophosphatase (n-terminal core)"/>
    <property type="match status" value="1"/>
</dbReference>
<comment type="cofactor">
    <cofactor evidence="1">
        <name>Mn(2+)</name>
        <dbReference type="ChEBI" id="CHEBI:29035"/>
    </cofactor>
</comment>
<evidence type="ECO:0000256" key="1">
    <source>
        <dbReference type="ARBA" id="ARBA00001936"/>
    </source>
</evidence>
<dbReference type="InterPro" id="IPR038222">
    <property type="entry name" value="DHHA2_dom_sf"/>
</dbReference>
<keyword evidence="2" id="KW-0479">Metal-binding</keyword>
<dbReference type="GO" id="GO:0046872">
    <property type="term" value="F:metal ion binding"/>
    <property type="evidence" value="ECO:0007669"/>
    <property type="project" value="UniProtKB-KW"/>
</dbReference>
<comment type="caution">
    <text evidence="7">The sequence shown here is derived from an EMBL/GenBank/DDBJ whole genome shotgun (WGS) entry which is preliminary data.</text>
</comment>
<dbReference type="SUPFAM" id="SSF64182">
    <property type="entry name" value="DHH phosphoesterases"/>
    <property type="match status" value="1"/>
</dbReference>